<accession>A0A162WDP5</accession>
<sequence>MPWMTACSEHDSNLGEVCYADLFSMLESWTKIFKDLQFVQEVHLPIGRVGLDSQKLAKETGLTLRRCLDLIDRFVQSLLAEMQITDSRQGIVEAESVSKLTALAFVSIPLSFVAGLFSTQVHEPKAAYAVHLSLRGANLIEYKAKVMSNLRAESRLLHKERIQTHVFIARVSSTLYVAIFKRTRETVVVLTPFVIILAAIAALLSPIVVLWLRGIDRGFSVVITVLLLPLNIALLGPLMAGTSSPGPIRLDMKKLLRAIRQDREKHRKRRAKEKKRRRQDAGLNPEAPGDESTDDDEPPTQRN</sequence>
<organism evidence="3 4">
    <name type="scientific">Didymella rabiei</name>
    <name type="common">Chickpea ascochyta blight fungus</name>
    <name type="synonym">Mycosphaerella rabiei</name>
    <dbReference type="NCBI Taxonomy" id="5454"/>
    <lineage>
        <taxon>Eukaryota</taxon>
        <taxon>Fungi</taxon>
        <taxon>Dikarya</taxon>
        <taxon>Ascomycota</taxon>
        <taxon>Pezizomycotina</taxon>
        <taxon>Dothideomycetes</taxon>
        <taxon>Pleosporomycetidae</taxon>
        <taxon>Pleosporales</taxon>
        <taxon>Pleosporineae</taxon>
        <taxon>Didymellaceae</taxon>
        <taxon>Ascochyta</taxon>
    </lineage>
</organism>
<dbReference type="EMBL" id="JYNV01000312">
    <property type="protein sequence ID" value="KZM18969.1"/>
    <property type="molecule type" value="Genomic_DNA"/>
</dbReference>
<keyword evidence="4" id="KW-1185">Reference proteome</keyword>
<dbReference type="STRING" id="5454.A0A162WDP5"/>
<gene>
    <name evidence="3" type="ORF">ST47_g9883</name>
</gene>
<evidence type="ECO:0000313" key="3">
    <source>
        <dbReference type="EMBL" id="KZM18969.1"/>
    </source>
</evidence>
<name>A0A162WDP5_DIDRA</name>
<feature type="compositionally biased region" description="Basic residues" evidence="1">
    <location>
        <begin position="265"/>
        <end position="278"/>
    </location>
</feature>
<keyword evidence="2" id="KW-1133">Transmembrane helix</keyword>
<feature type="region of interest" description="Disordered" evidence="1">
    <location>
        <begin position="261"/>
        <end position="303"/>
    </location>
</feature>
<proteinExistence type="predicted"/>
<dbReference type="OrthoDB" id="3231000at2759"/>
<evidence type="ECO:0000256" key="1">
    <source>
        <dbReference type="SAM" id="MobiDB-lite"/>
    </source>
</evidence>
<comment type="caution">
    <text evidence="3">The sequence shown here is derived from an EMBL/GenBank/DDBJ whole genome shotgun (WGS) entry which is preliminary data.</text>
</comment>
<evidence type="ECO:0000256" key="2">
    <source>
        <dbReference type="SAM" id="Phobius"/>
    </source>
</evidence>
<keyword evidence="2" id="KW-0472">Membrane</keyword>
<dbReference type="Proteomes" id="UP000076837">
    <property type="component" value="Unassembled WGS sequence"/>
</dbReference>
<evidence type="ECO:0000313" key="4">
    <source>
        <dbReference type="Proteomes" id="UP000076837"/>
    </source>
</evidence>
<feature type="compositionally biased region" description="Acidic residues" evidence="1">
    <location>
        <begin position="288"/>
        <end position="303"/>
    </location>
</feature>
<feature type="transmembrane region" description="Helical" evidence="2">
    <location>
        <begin position="218"/>
        <end position="240"/>
    </location>
</feature>
<protein>
    <submittedName>
        <fullName evidence="3">Uncharacterized protein</fullName>
    </submittedName>
</protein>
<dbReference type="AlphaFoldDB" id="A0A162WDP5"/>
<keyword evidence="2" id="KW-0812">Transmembrane</keyword>
<feature type="transmembrane region" description="Helical" evidence="2">
    <location>
        <begin position="187"/>
        <end position="212"/>
    </location>
</feature>
<reference evidence="3 4" key="1">
    <citation type="journal article" date="2016" name="Sci. Rep.">
        <title>Draft genome sequencing and secretome analysis of fungal phytopathogen Ascochyta rabiei provides insight into the necrotrophic effector repertoire.</title>
        <authorList>
            <person name="Verma S."/>
            <person name="Gazara R.K."/>
            <person name="Nizam S."/>
            <person name="Parween S."/>
            <person name="Chattopadhyay D."/>
            <person name="Verma P.K."/>
        </authorList>
    </citation>
    <scope>NUCLEOTIDE SEQUENCE [LARGE SCALE GENOMIC DNA]</scope>
    <source>
        <strain evidence="3 4">ArDII</strain>
    </source>
</reference>